<dbReference type="OrthoDB" id="2410485at2759"/>
<protein>
    <submittedName>
        <fullName evidence="1">3729_t:CDS:1</fullName>
    </submittedName>
</protein>
<dbReference type="Proteomes" id="UP000789706">
    <property type="component" value="Unassembled WGS sequence"/>
</dbReference>
<dbReference type="EMBL" id="CAJVPK010001930">
    <property type="protein sequence ID" value="CAG8602410.1"/>
    <property type="molecule type" value="Genomic_DNA"/>
</dbReference>
<reference evidence="1" key="1">
    <citation type="submission" date="2021-06" db="EMBL/GenBank/DDBJ databases">
        <authorList>
            <person name="Kallberg Y."/>
            <person name="Tangrot J."/>
            <person name="Rosling A."/>
        </authorList>
    </citation>
    <scope>NUCLEOTIDE SEQUENCE</scope>
    <source>
        <strain evidence="1">AZ414A</strain>
    </source>
</reference>
<keyword evidence="2" id="KW-1185">Reference proteome</keyword>
<comment type="caution">
    <text evidence="1">The sequence shown here is derived from an EMBL/GenBank/DDBJ whole genome shotgun (WGS) entry which is preliminary data.</text>
</comment>
<dbReference type="AlphaFoldDB" id="A0A9N9CI57"/>
<sequence length="112" mass="12765">MALHYPCCADTIVRIKYVRKTEKNDTNLLVVWAIGVYPIEREDSEIEMVLFVPIDLRERVPETQAVFEKDSFYPVGGKLYLDIMEMMVSVSTGLSVFNKALNSNKCSLKVSL</sequence>
<name>A0A9N9CI57_9GLOM</name>
<evidence type="ECO:0000313" key="1">
    <source>
        <dbReference type="EMBL" id="CAG8602410.1"/>
    </source>
</evidence>
<gene>
    <name evidence="1" type="ORF">DEBURN_LOCUS9584</name>
</gene>
<organism evidence="1 2">
    <name type="scientific">Diversispora eburnea</name>
    <dbReference type="NCBI Taxonomy" id="1213867"/>
    <lineage>
        <taxon>Eukaryota</taxon>
        <taxon>Fungi</taxon>
        <taxon>Fungi incertae sedis</taxon>
        <taxon>Mucoromycota</taxon>
        <taxon>Glomeromycotina</taxon>
        <taxon>Glomeromycetes</taxon>
        <taxon>Diversisporales</taxon>
        <taxon>Diversisporaceae</taxon>
        <taxon>Diversispora</taxon>
    </lineage>
</organism>
<accession>A0A9N9CI57</accession>
<evidence type="ECO:0000313" key="2">
    <source>
        <dbReference type="Proteomes" id="UP000789706"/>
    </source>
</evidence>
<proteinExistence type="predicted"/>